<comment type="caution">
    <text evidence="4">The sequence shown here is derived from an EMBL/GenBank/DDBJ whole genome shotgun (WGS) entry which is preliminary data.</text>
</comment>
<dbReference type="EMBL" id="LFMY01000010">
    <property type="protein sequence ID" value="OKL58288.1"/>
    <property type="molecule type" value="Genomic_DNA"/>
</dbReference>
<dbReference type="Pfam" id="PF08661">
    <property type="entry name" value="Rep_fac-A_3"/>
    <property type="match status" value="1"/>
</dbReference>
<evidence type="ECO:0000313" key="5">
    <source>
        <dbReference type="Proteomes" id="UP000214365"/>
    </source>
</evidence>
<comment type="subcellular location">
    <subcellularLocation>
        <location evidence="1">Nucleus</location>
    </subcellularLocation>
</comment>
<dbReference type="GO" id="GO:0006260">
    <property type="term" value="P:DNA replication"/>
    <property type="evidence" value="ECO:0007669"/>
    <property type="project" value="InterPro"/>
</dbReference>
<accession>A0A225AM21</accession>
<dbReference type="GO" id="GO:0006289">
    <property type="term" value="P:nucleotide-excision repair"/>
    <property type="evidence" value="ECO:0007669"/>
    <property type="project" value="TreeGrafter"/>
</dbReference>
<proteinExistence type="inferred from homology"/>
<dbReference type="SUPFAM" id="SSF50249">
    <property type="entry name" value="Nucleic acid-binding proteins"/>
    <property type="match status" value="1"/>
</dbReference>
<dbReference type="OrthoDB" id="188186at2759"/>
<dbReference type="InterPro" id="IPR013970">
    <property type="entry name" value="Rfa2"/>
</dbReference>
<dbReference type="PANTHER" id="PTHR15114:SF1">
    <property type="entry name" value="REPLICATION PROTEIN A 14 KDA SUBUNIT"/>
    <property type="match status" value="1"/>
</dbReference>
<gene>
    <name evidence="4" type="ORF">UA08_06547</name>
</gene>
<evidence type="ECO:0008006" key="6">
    <source>
        <dbReference type="Google" id="ProtNLM"/>
    </source>
</evidence>
<dbReference type="GO" id="GO:0006284">
    <property type="term" value="P:base-excision repair"/>
    <property type="evidence" value="ECO:0007669"/>
    <property type="project" value="TreeGrafter"/>
</dbReference>
<dbReference type="FunFam" id="2.40.50.140:FF:000271">
    <property type="entry name" value="Similar to ssDNA binding protein Ssb3"/>
    <property type="match status" value="1"/>
</dbReference>
<dbReference type="GO" id="GO:0003684">
    <property type="term" value="F:damaged DNA binding"/>
    <property type="evidence" value="ECO:0007669"/>
    <property type="project" value="TreeGrafter"/>
</dbReference>
<keyword evidence="5" id="KW-1185">Reference proteome</keyword>
<evidence type="ECO:0000256" key="3">
    <source>
        <dbReference type="ARBA" id="ARBA00023242"/>
    </source>
</evidence>
<dbReference type="GO" id="GO:0003697">
    <property type="term" value="F:single-stranded DNA binding"/>
    <property type="evidence" value="ECO:0007669"/>
    <property type="project" value="TreeGrafter"/>
</dbReference>
<sequence>MSLQTPRILPSHLQAFHASSGGHQRINTVRILGTVTALRGDTAVVTCGNHGDVTLLLQPDSHLQMGKLFEIVGKVVQLDGGQGLGINVLGTVDWENPADFDYKIYEQLVDVTHRYKEIFYDADN</sequence>
<dbReference type="GeneID" id="31006302"/>
<reference evidence="4 5" key="1">
    <citation type="submission" date="2015-06" db="EMBL/GenBank/DDBJ databases">
        <title>Talaromyces atroroseus IBT 11181 draft genome.</title>
        <authorList>
            <person name="Rasmussen K.B."/>
            <person name="Rasmussen S."/>
            <person name="Petersen B."/>
            <person name="Sicheritz-Ponten T."/>
            <person name="Mortensen U.H."/>
            <person name="Thrane U."/>
        </authorList>
    </citation>
    <scope>NUCLEOTIDE SEQUENCE [LARGE SCALE GENOMIC DNA]</scope>
    <source>
        <strain evidence="4 5">IBT 11181</strain>
    </source>
</reference>
<dbReference type="GO" id="GO:0035861">
    <property type="term" value="C:site of double-strand break"/>
    <property type="evidence" value="ECO:0007669"/>
    <property type="project" value="TreeGrafter"/>
</dbReference>
<dbReference type="InterPro" id="IPR012340">
    <property type="entry name" value="NA-bd_OB-fold"/>
</dbReference>
<dbReference type="GO" id="GO:0006298">
    <property type="term" value="P:mismatch repair"/>
    <property type="evidence" value="ECO:0007669"/>
    <property type="project" value="TreeGrafter"/>
</dbReference>
<dbReference type="RefSeq" id="XP_020118409.1">
    <property type="nucleotide sequence ID" value="XM_020268836.1"/>
</dbReference>
<dbReference type="CDD" id="cd04479">
    <property type="entry name" value="RPA3"/>
    <property type="match status" value="1"/>
</dbReference>
<evidence type="ECO:0000256" key="1">
    <source>
        <dbReference type="ARBA" id="ARBA00004123"/>
    </source>
</evidence>
<organism evidence="4 5">
    <name type="scientific">Talaromyces atroroseus</name>
    <dbReference type="NCBI Taxonomy" id="1441469"/>
    <lineage>
        <taxon>Eukaryota</taxon>
        <taxon>Fungi</taxon>
        <taxon>Dikarya</taxon>
        <taxon>Ascomycota</taxon>
        <taxon>Pezizomycotina</taxon>
        <taxon>Eurotiomycetes</taxon>
        <taxon>Eurotiomycetidae</taxon>
        <taxon>Eurotiales</taxon>
        <taxon>Trichocomaceae</taxon>
        <taxon>Talaromyces</taxon>
        <taxon>Talaromyces sect. Trachyspermi</taxon>
    </lineage>
</organism>
<keyword evidence="3" id="KW-0539">Nucleus</keyword>
<dbReference type="GO" id="GO:0005662">
    <property type="term" value="C:DNA replication factor A complex"/>
    <property type="evidence" value="ECO:0007669"/>
    <property type="project" value="TreeGrafter"/>
</dbReference>
<dbReference type="GO" id="GO:0000724">
    <property type="term" value="P:double-strand break repair via homologous recombination"/>
    <property type="evidence" value="ECO:0007669"/>
    <property type="project" value="TreeGrafter"/>
</dbReference>
<dbReference type="Proteomes" id="UP000214365">
    <property type="component" value="Unassembled WGS sequence"/>
</dbReference>
<protein>
    <recommendedName>
        <fullName evidence="6">Replication factor A protein 3</fullName>
    </recommendedName>
</protein>
<dbReference type="AlphaFoldDB" id="A0A225AM21"/>
<comment type="similarity">
    <text evidence="2">Belongs to the replication factor A protein 3 family.</text>
</comment>
<dbReference type="STRING" id="1441469.A0A225AM21"/>
<dbReference type="PANTHER" id="PTHR15114">
    <property type="entry name" value="REPLICATION PROTEIN A3"/>
    <property type="match status" value="1"/>
</dbReference>
<name>A0A225AM21_TALAT</name>
<evidence type="ECO:0000313" key="4">
    <source>
        <dbReference type="EMBL" id="OKL58288.1"/>
    </source>
</evidence>
<evidence type="ECO:0000256" key="2">
    <source>
        <dbReference type="ARBA" id="ARBA00009761"/>
    </source>
</evidence>
<dbReference type="Gene3D" id="2.40.50.140">
    <property type="entry name" value="Nucleic acid-binding proteins"/>
    <property type="match status" value="1"/>
</dbReference>